<sequence>MHPTIRVKQRGSKVKIKYFLGYTDTDVIAGAR</sequence>
<reference evidence="1" key="2">
    <citation type="journal article" date="2015" name="Data Brief">
        <title>Shoot transcriptome of the giant reed, Arundo donax.</title>
        <authorList>
            <person name="Barrero R.A."/>
            <person name="Guerrero F.D."/>
            <person name="Moolhuijzen P."/>
            <person name="Goolsby J.A."/>
            <person name="Tidwell J."/>
            <person name="Bellgard S.E."/>
            <person name="Bellgard M.I."/>
        </authorList>
    </citation>
    <scope>NUCLEOTIDE SEQUENCE</scope>
    <source>
        <tissue evidence="1">Shoot tissue taken approximately 20 cm above the soil surface</tissue>
    </source>
</reference>
<dbReference type="EMBL" id="GBRH01163171">
    <property type="protein sequence ID" value="JAE34725.1"/>
    <property type="molecule type" value="Transcribed_RNA"/>
</dbReference>
<organism evidence="1">
    <name type="scientific">Arundo donax</name>
    <name type="common">Giant reed</name>
    <name type="synonym">Donax arundinaceus</name>
    <dbReference type="NCBI Taxonomy" id="35708"/>
    <lineage>
        <taxon>Eukaryota</taxon>
        <taxon>Viridiplantae</taxon>
        <taxon>Streptophyta</taxon>
        <taxon>Embryophyta</taxon>
        <taxon>Tracheophyta</taxon>
        <taxon>Spermatophyta</taxon>
        <taxon>Magnoliopsida</taxon>
        <taxon>Liliopsida</taxon>
        <taxon>Poales</taxon>
        <taxon>Poaceae</taxon>
        <taxon>PACMAD clade</taxon>
        <taxon>Arundinoideae</taxon>
        <taxon>Arundineae</taxon>
        <taxon>Arundo</taxon>
    </lineage>
</organism>
<name>A0A0A9HC34_ARUDO</name>
<accession>A0A0A9HC34</accession>
<dbReference type="AlphaFoldDB" id="A0A0A9HC34"/>
<reference evidence="1" key="1">
    <citation type="submission" date="2014-09" db="EMBL/GenBank/DDBJ databases">
        <authorList>
            <person name="Magalhaes I.L.F."/>
            <person name="Oliveira U."/>
            <person name="Santos F.R."/>
            <person name="Vidigal T.H.D.A."/>
            <person name="Brescovit A.D."/>
            <person name="Santos A.J."/>
        </authorList>
    </citation>
    <scope>NUCLEOTIDE SEQUENCE</scope>
    <source>
        <tissue evidence="1">Shoot tissue taken approximately 20 cm above the soil surface</tissue>
    </source>
</reference>
<proteinExistence type="predicted"/>
<protein>
    <submittedName>
        <fullName evidence="1">Uncharacterized protein</fullName>
    </submittedName>
</protein>
<evidence type="ECO:0000313" key="1">
    <source>
        <dbReference type="EMBL" id="JAE34725.1"/>
    </source>
</evidence>